<dbReference type="OMA" id="MNFCQFL"/>
<keyword evidence="1" id="KW-0479">Metal-binding</keyword>
<dbReference type="PANTHER" id="PTHR13025">
    <property type="entry name" value="EF-HAND DOMAIN-CONTAINING PROTEIN D"/>
    <property type="match status" value="1"/>
</dbReference>
<proteinExistence type="predicted"/>
<dbReference type="Gene3D" id="1.10.238.10">
    <property type="entry name" value="EF-hand"/>
    <property type="match status" value="1"/>
</dbReference>
<dbReference type="PROSITE" id="PS00018">
    <property type="entry name" value="EF_HAND_1"/>
    <property type="match status" value="1"/>
</dbReference>
<feature type="domain" description="EF-hand" evidence="4">
    <location>
        <begin position="155"/>
        <end position="190"/>
    </location>
</feature>
<evidence type="ECO:0000313" key="5">
    <source>
        <dbReference type="Proteomes" id="UP000504633"/>
    </source>
</evidence>
<keyword evidence="5" id="KW-1185">Reference proteome</keyword>
<dbReference type="PROSITE" id="PS50222">
    <property type="entry name" value="EF_HAND_2"/>
    <property type="match status" value="1"/>
</dbReference>
<dbReference type="SUPFAM" id="SSF47473">
    <property type="entry name" value="EF-hand"/>
    <property type="match status" value="1"/>
</dbReference>
<evidence type="ECO:0000259" key="4">
    <source>
        <dbReference type="PROSITE" id="PS50222"/>
    </source>
</evidence>
<evidence type="ECO:0000256" key="3">
    <source>
        <dbReference type="ARBA" id="ARBA00022837"/>
    </source>
</evidence>
<organism evidence="5 6">
    <name type="scientific">Drosophila hydei</name>
    <name type="common">Fruit fly</name>
    <dbReference type="NCBI Taxonomy" id="7224"/>
    <lineage>
        <taxon>Eukaryota</taxon>
        <taxon>Metazoa</taxon>
        <taxon>Ecdysozoa</taxon>
        <taxon>Arthropoda</taxon>
        <taxon>Hexapoda</taxon>
        <taxon>Insecta</taxon>
        <taxon>Pterygota</taxon>
        <taxon>Neoptera</taxon>
        <taxon>Endopterygota</taxon>
        <taxon>Diptera</taxon>
        <taxon>Brachycera</taxon>
        <taxon>Muscomorpha</taxon>
        <taxon>Ephydroidea</taxon>
        <taxon>Drosophilidae</taxon>
        <taxon>Drosophila</taxon>
    </lineage>
</organism>
<dbReference type="InterPro" id="IPR002048">
    <property type="entry name" value="EF_hand_dom"/>
</dbReference>
<evidence type="ECO:0000256" key="2">
    <source>
        <dbReference type="ARBA" id="ARBA00022737"/>
    </source>
</evidence>
<dbReference type="OrthoDB" id="6572480at2759"/>
<dbReference type="AlphaFoldDB" id="A0A6J1MFY9"/>
<dbReference type="KEGG" id="dhe:111604231"/>
<dbReference type="InterPro" id="IPR018247">
    <property type="entry name" value="EF_Hand_1_Ca_BS"/>
</dbReference>
<evidence type="ECO:0000313" key="6">
    <source>
        <dbReference type="RefSeq" id="XP_023177976.1"/>
    </source>
</evidence>
<reference evidence="6" key="1">
    <citation type="submission" date="2025-08" db="UniProtKB">
        <authorList>
            <consortium name="RefSeq"/>
        </authorList>
    </citation>
    <scope>IDENTIFICATION</scope>
    <source>
        <strain evidence="6">15085-1641.00</strain>
        <tissue evidence="6">Whole body</tissue>
    </source>
</reference>
<keyword evidence="2" id="KW-0677">Repeat</keyword>
<dbReference type="InterPro" id="IPR040365">
    <property type="entry name" value="EFHD1/2"/>
</dbReference>
<dbReference type="RefSeq" id="XP_023177976.1">
    <property type="nucleotide sequence ID" value="XM_023322208.2"/>
</dbReference>
<dbReference type="Proteomes" id="UP000504633">
    <property type="component" value="Unplaced"/>
</dbReference>
<evidence type="ECO:0000256" key="1">
    <source>
        <dbReference type="ARBA" id="ARBA00022723"/>
    </source>
</evidence>
<accession>A0A6J1MFY9</accession>
<keyword evidence="3" id="KW-0106">Calcium</keyword>
<dbReference type="InterPro" id="IPR011992">
    <property type="entry name" value="EF-hand-dom_pair"/>
</dbReference>
<sequence length="291" mass="32137">MATEIEKEPVKIVKSTHGPISIMPPTETHGIGDSVIEKPLTPCNSVENLSDLSLDSSFASCESFKTICKAWKSRVKSVSTMSLDRGTNDFEADLGDMSSRVDINKMVGPIDAQDLAKRLSLCVVLESRTLRLTDSSEDDAPHATSKPSQRFFEPDEIREAFAAFKLYDGNEDNYIELPELKLALEKLSVPQTHLAAKELMGQIVGNQATKMNFCQFLLTYAAILETNKSRVGQPMNSQLDLTRPKESVNVSEVGVSGAKRFFESKIAQQNQDQQSALAKEDCNQFNIVPNT</sequence>
<protein>
    <submittedName>
        <fullName evidence="6">Uncharacterized protein LOC111604231</fullName>
    </submittedName>
</protein>
<name>A0A6J1MFY9_DROHY</name>
<dbReference type="GeneID" id="111604231"/>
<dbReference type="GO" id="GO:0005509">
    <property type="term" value="F:calcium ion binding"/>
    <property type="evidence" value="ECO:0007669"/>
    <property type="project" value="InterPro"/>
</dbReference>
<dbReference type="PANTHER" id="PTHR13025:SF6">
    <property type="entry name" value="EF-HAND DOMAIN-CONTAINING PROTEIN-RELATED"/>
    <property type="match status" value="1"/>
</dbReference>
<gene>
    <name evidence="6" type="primary">LOC111604231</name>
</gene>